<keyword evidence="1" id="KW-0175">Coiled coil</keyword>
<accession>A0A174IEH9</accession>
<dbReference type="Gene3D" id="1.10.10.60">
    <property type="entry name" value="Homeodomain-like"/>
    <property type="match status" value="1"/>
</dbReference>
<dbReference type="Proteomes" id="UP000095558">
    <property type="component" value="Unassembled WGS sequence"/>
</dbReference>
<evidence type="ECO:0000313" key="3">
    <source>
        <dbReference type="Proteomes" id="UP000095558"/>
    </source>
</evidence>
<dbReference type="EMBL" id="CYZV01000068">
    <property type="protein sequence ID" value="CUO85652.1"/>
    <property type="molecule type" value="Genomic_DNA"/>
</dbReference>
<dbReference type="Pfam" id="PF13384">
    <property type="entry name" value="HTH_23"/>
    <property type="match status" value="1"/>
</dbReference>
<evidence type="ECO:0000313" key="2">
    <source>
        <dbReference type="EMBL" id="CUO85652.1"/>
    </source>
</evidence>
<gene>
    <name evidence="2" type="ORF">ERS852470_03562</name>
</gene>
<proteinExistence type="predicted"/>
<name>A0A174IEH9_9CLOT</name>
<organism evidence="2 3">
    <name type="scientific">Clostridium disporicum</name>
    <dbReference type="NCBI Taxonomy" id="84024"/>
    <lineage>
        <taxon>Bacteria</taxon>
        <taxon>Bacillati</taxon>
        <taxon>Bacillota</taxon>
        <taxon>Clostridia</taxon>
        <taxon>Eubacteriales</taxon>
        <taxon>Clostridiaceae</taxon>
        <taxon>Clostridium</taxon>
    </lineage>
</organism>
<feature type="coiled-coil region" evidence="1">
    <location>
        <begin position="6"/>
        <end position="33"/>
    </location>
</feature>
<dbReference type="RefSeq" id="WP_055277956.1">
    <property type="nucleotide sequence ID" value="NZ_CYZV01000068.1"/>
</dbReference>
<sequence length="154" mass="18056">MARKTIKGLEVIITDLEKRLNEQNKINVELHNKISQMQPDDKFENSPIYHQMVKEIEKLKAIIRLNEINTKSKDDTIKRDRDTIQKLLKEIKELKSNNVVNKLKNERGAGRKEMFTEEQKARVKMLRLQGKSYRAIAKDMNCSVATVHKIINEQ</sequence>
<dbReference type="AlphaFoldDB" id="A0A174IEH9"/>
<evidence type="ECO:0000256" key="1">
    <source>
        <dbReference type="SAM" id="Coils"/>
    </source>
</evidence>
<dbReference type="OrthoDB" id="1944789at2"/>
<protein>
    <submittedName>
        <fullName evidence="2">Helix-turn-helix domain of resolvase</fullName>
    </submittedName>
</protein>
<reference evidence="2 3" key="1">
    <citation type="submission" date="2015-09" db="EMBL/GenBank/DDBJ databases">
        <authorList>
            <consortium name="Pathogen Informatics"/>
        </authorList>
    </citation>
    <scope>NUCLEOTIDE SEQUENCE [LARGE SCALE GENOMIC DNA]</scope>
    <source>
        <strain evidence="2 3">2789STDY5834855</strain>
    </source>
</reference>